<accession>A0A0Q3HEW9</accession>
<dbReference type="Proteomes" id="UP000008810">
    <property type="component" value="Chromosome 1"/>
</dbReference>
<reference evidence="2" key="2">
    <citation type="submission" date="2017-06" db="EMBL/GenBank/DDBJ databases">
        <title>WGS assembly of Brachypodium distachyon.</title>
        <authorList>
            <consortium name="The International Brachypodium Initiative"/>
            <person name="Lucas S."/>
            <person name="Harmon-Smith M."/>
            <person name="Lail K."/>
            <person name="Tice H."/>
            <person name="Grimwood J."/>
            <person name="Bruce D."/>
            <person name="Barry K."/>
            <person name="Shu S."/>
            <person name="Lindquist E."/>
            <person name="Wang M."/>
            <person name="Pitluck S."/>
            <person name="Vogel J.P."/>
            <person name="Garvin D.F."/>
            <person name="Mockler T.C."/>
            <person name="Schmutz J."/>
            <person name="Rokhsar D."/>
            <person name="Bevan M.W."/>
        </authorList>
    </citation>
    <scope>NUCLEOTIDE SEQUENCE</scope>
    <source>
        <strain evidence="2">Bd21</strain>
    </source>
</reference>
<dbReference type="InParanoid" id="A0A0Q3HEW9"/>
<proteinExistence type="predicted"/>
<evidence type="ECO:0000313" key="4">
    <source>
        <dbReference type="Proteomes" id="UP000008810"/>
    </source>
</evidence>
<evidence type="ECO:0000313" key="2">
    <source>
        <dbReference type="EMBL" id="KQK21288.1"/>
    </source>
</evidence>
<dbReference type="EnsemblPlants" id="KQK21288">
    <property type="protein sequence ID" value="KQK21288"/>
    <property type="gene ID" value="BRADI_1g59978v3"/>
</dbReference>
<evidence type="ECO:0000313" key="3">
    <source>
        <dbReference type="EnsemblPlants" id="KQK21288"/>
    </source>
</evidence>
<reference evidence="2 3" key="1">
    <citation type="journal article" date="2010" name="Nature">
        <title>Genome sequencing and analysis of the model grass Brachypodium distachyon.</title>
        <authorList>
            <consortium name="International Brachypodium Initiative"/>
        </authorList>
    </citation>
    <scope>NUCLEOTIDE SEQUENCE [LARGE SCALE GENOMIC DNA]</scope>
    <source>
        <strain evidence="2 3">Bd21</strain>
    </source>
</reference>
<dbReference type="Gramene" id="KQK21288">
    <property type="protein sequence ID" value="KQK21288"/>
    <property type="gene ID" value="BRADI_1g59978v3"/>
</dbReference>
<sequence length="161" mass="17332">MAKDKGKKSGEDDIKKSLDAICNARKDYVEERKLMKTKEMEERSAAKVREEGVGGGEEDGFENTMRLMEKEKVFMFMDTSNLSEKQKEYVELMRGQVLSQKRMIGGYMMNGFVDGMGTMGGIGCTLGFMGAIGGTMGAMGGIGSMGGIEGTMGGIGGFKVA</sequence>
<dbReference type="OrthoDB" id="721078at2759"/>
<dbReference type="AlphaFoldDB" id="A0A0Q3HEW9"/>
<feature type="region of interest" description="Disordered" evidence="1">
    <location>
        <begin position="41"/>
        <end position="62"/>
    </location>
</feature>
<feature type="compositionally biased region" description="Basic and acidic residues" evidence="1">
    <location>
        <begin position="41"/>
        <end position="52"/>
    </location>
</feature>
<protein>
    <submittedName>
        <fullName evidence="2 3">Uncharacterized protein</fullName>
    </submittedName>
</protein>
<evidence type="ECO:0000256" key="1">
    <source>
        <dbReference type="SAM" id="MobiDB-lite"/>
    </source>
</evidence>
<organism evidence="2">
    <name type="scientific">Brachypodium distachyon</name>
    <name type="common">Purple false brome</name>
    <name type="synonym">Trachynia distachya</name>
    <dbReference type="NCBI Taxonomy" id="15368"/>
    <lineage>
        <taxon>Eukaryota</taxon>
        <taxon>Viridiplantae</taxon>
        <taxon>Streptophyta</taxon>
        <taxon>Embryophyta</taxon>
        <taxon>Tracheophyta</taxon>
        <taxon>Spermatophyta</taxon>
        <taxon>Magnoliopsida</taxon>
        <taxon>Liliopsida</taxon>
        <taxon>Poales</taxon>
        <taxon>Poaceae</taxon>
        <taxon>BOP clade</taxon>
        <taxon>Pooideae</taxon>
        <taxon>Stipodae</taxon>
        <taxon>Brachypodieae</taxon>
        <taxon>Brachypodium</taxon>
    </lineage>
</organism>
<name>A0A0Q3HEW9_BRADI</name>
<reference evidence="3" key="3">
    <citation type="submission" date="2018-08" db="UniProtKB">
        <authorList>
            <consortium name="EnsemblPlants"/>
        </authorList>
    </citation>
    <scope>IDENTIFICATION</scope>
    <source>
        <strain evidence="3">cv. Bd21</strain>
    </source>
</reference>
<keyword evidence="4" id="KW-1185">Reference proteome</keyword>
<gene>
    <name evidence="2" type="ORF">BRADI_1g59978v3</name>
</gene>
<dbReference type="EMBL" id="CM000880">
    <property type="protein sequence ID" value="KQK21288.1"/>
    <property type="molecule type" value="Genomic_DNA"/>
</dbReference>